<name>X6P4H1_RETFI</name>
<evidence type="ECO:0000313" key="3">
    <source>
        <dbReference type="Proteomes" id="UP000023152"/>
    </source>
</evidence>
<feature type="compositionally biased region" description="Low complexity" evidence="1">
    <location>
        <begin position="157"/>
        <end position="179"/>
    </location>
</feature>
<evidence type="ECO:0000256" key="1">
    <source>
        <dbReference type="SAM" id="MobiDB-lite"/>
    </source>
</evidence>
<keyword evidence="3" id="KW-1185">Reference proteome</keyword>
<accession>X6P4H1</accession>
<proteinExistence type="predicted"/>
<feature type="compositionally biased region" description="Polar residues" evidence="1">
    <location>
        <begin position="210"/>
        <end position="219"/>
    </location>
</feature>
<reference evidence="2 3" key="1">
    <citation type="journal article" date="2013" name="Curr. Biol.">
        <title>The Genome of the Foraminiferan Reticulomyxa filosa.</title>
        <authorList>
            <person name="Glockner G."/>
            <person name="Hulsmann N."/>
            <person name="Schleicher M."/>
            <person name="Noegel A.A."/>
            <person name="Eichinger L."/>
            <person name="Gallinger C."/>
            <person name="Pawlowski J."/>
            <person name="Sierra R."/>
            <person name="Euteneuer U."/>
            <person name="Pillet L."/>
            <person name="Moustafa A."/>
            <person name="Platzer M."/>
            <person name="Groth M."/>
            <person name="Szafranski K."/>
            <person name="Schliwa M."/>
        </authorList>
    </citation>
    <scope>NUCLEOTIDE SEQUENCE [LARGE SCALE GENOMIC DNA]</scope>
</reference>
<comment type="caution">
    <text evidence="2">The sequence shown here is derived from an EMBL/GenBank/DDBJ whole genome shotgun (WGS) entry which is preliminary data.</text>
</comment>
<organism evidence="2 3">
    <name type="scientific">Reticulomyxa filosa</name>
    <dbReference type="NCBI Taxonomy" id="46433"/>
    <lineage>
        <taxon>Eukaryota</taxon>
        <taxon>Sar</taxon>
        <taxon>Rhizaria</taxon>
        <taxon>Retaria</taxon>
        <taxon>Foraminifera</taxon>
        <taxon>Monothalamids</taxon>
        <taxon>Reticulomyxidae</taxon>
        <taxon>Reticulomyxa</taxon>
    </lineage>
</organism>
<evidence type="ECO:0000313" key="2">
    <source>
        <dbReference type="EMBL" id="ETO33023.1"/>
    </source>
</evidence>
<gene>
    <name evidence="2" type="ORF">RFI_04083</name>
</gene>
<feature type="region of interest" description="Disordered" evidence="1">
    <location>
        <begin position="118"/>
        <end position="219"/>
    </location>
</feature>
<feature type="compositionally biased region" description="Basic and acidic residues" evidence="1">
    <location>
        <begin position="185"/>
        <end position="194"/>
    </location>
</feature>
<dbReference type="AlphaFoldDB" id="X6P4H1"/>
<dbReference type="EMBL" id="ASPP01003744">
    <property type="protein sequence ID" value="ETO33023.1"/>
    <property type="molecule type" value="Genomic_DNA"/>
</dbReference>
<dbReference type="Proteomes" id="UP000023152">
    <property type="component" value="Unassembled WGS sequence"/>
</dbReference>
<feature type="compositionally biased region" description="Basic residues" evidence="1">
    <location>
        <begin position="119"/>
        <end position="133"/>
    </location>
</feature>
<protein>
    <submittedName>
        <fullName evidence="2">Uncharacterized protein</fullName>
    </submittedName>
</protein>
<sequence>MKQQNNNKKRKHVKNICSINVFFVIFWPKIKKNYNKRCSGSCKAVFFLALLYKGNFVVDKTISKSKVDFISENDRTNYSPETDKTVAVSLLSTVEEDQAGDQTDNDVTIIEKVDEKVGKKEKKKKKKKSKRKSEHGATPSKKKKKQKTQQEDDNADTNVITTTSVTTTTIATTSANTNTMTSCKPQKELVEIPEKRKKKKKKKKKKYSGKVNTQSYARK</sequence>
<feature type="compositionally biased region" description="Basic residues" evidence="1">
    <location>
        <begin position="195"/>
        <end position="208"/>
    </location>
</feature>